<dbReference type="InterPro" id="IPR003595">
    <property type="entry name" value="Tyr_Pase_cat"/>
</dbReference>
<dbReference type="HOGENOM" id="CLU_236677_0_0_1"/>
<dbReference type="CDD" id="cd00047">
    <property type="entry name" value="PTPc"/>
    <property type="match status" value="1"/>
</dbReference>
<dbReference type="GO" id="GO:0030054">
    <property type="term" value="C:cell junction"/>
    <property type="evidence" value="ECO:0007669"/>
    <property type="project" value="TreeGrafter"/>
</dbReference>
<feature type="active site" description="Phosphocysteine intermediate" evidence="7">
    <location>
        <position position="1489"/>
    </location>
</feature>
<dbReference type="eggNOG" id="KOG3133">
    <property type="taxonomic scope" value="Eukaryota"/>
</dbReference>
<evidence type="ECO:0000259" key="9">
    <source>
        <dbReference type="PROSITE" id="PS50056"/>
    </source>
</evidence>
<dbReference type="Pfam" id="PF00102">
    <property type="entry name" value="Y_phosphatase"/>
    <property type="match status" value="1"/>
</dbReference>
<evidence type="ECO:0000256" key="4">
    <source>
        <dbReference type="ARBA" id="ARBA00022801"/>
    </source>
</evidence>
<dbReference type="PANTHER" id="PTHR46198">
    <property type="entry name" value="PROTEIN-TYROSINE-PHOSPHATASE"/>
    <property type="match status" value="1"/>
</dbReference>
<dbReference type="GO" id="GO:0048666">
    <property type="term" value="P:neuron development"/>
    <property type="evidence" value="ECO:0007669"/>
    <property type="project" value="UniProtKB-ARBA"/>
</dbReference>
<dbReference type="SMART" id="SM00404">
    <property type="entry name" value="PTPc_motif"/>
    <property type="match status" value="1"/>
</dbReference>
<dbReference type="Pfam" id="PF04614">
    <property type="entry name" value="Pex19"/>
    <property type="match status" value="1"/>
</dbReference>
<evidence type="ECO:0000256" key="7">
    <source>
        <dbReference type="PIRSR" id="PIRSR608356-50"/>
    </source>
</evidence>
<dbReference type="PROSITE" id="PS50056">
    <property type="entry name" value="TYR_PHOSPHATASE_2"/>
    <property type="match status" value="1"/>
</dbReference>
<dbReference type="InterPro" id="IPR000242">
    <property type="entry name" value="PTP_cat"/>
</dbReference>
<dbReference type="GO" id="GO:0005777">
    <property type="term" value="C:peroxisome"/>
    <property type="evidence" value="ECO:0007669"/>
    <property type="project" value="InterPro"/>
</dbReference>
<dbReference type="GO" id="GO:0007165">
    <property type="term" value="P:signal transduction"/>
    <property type="evidence" value="ECO:0007669"/>
    <property type="project" value="TreeGrafter"/>
</dbReference>
<name>T1HD44_RHOPR</name>
<dbReference type="OMA" id="ITTTWDV"/>
<feature type="domain" description="Tyrosine specific protein phosphatases" evidence="9">
    <location>
        <begin position="1463"/>
        <end position="1539"/>
    </location>
</feature>
<dbReference type="VEuPathDB" id="VectorBase:RPRC001959"/>
<comment type="similarity">
    <text evidence="1">Belongs to the peroxin-19 family.</text>
</comment>
<sequence length="1860" mass="206882">MQVIPQNGVLFISALVYAEEENVNNNTSNDSDNNANSNVPVAIRRQFSYHESPQRKATSAQPADVLASTVIRPINADVTGGPNDREARIMVTLSKPNRTSDTTDFARNTVPVKDQTATDPTVKKTDPPWKNLRKPNHDFIKNKLRGDRTKSNGGPPGPDASMLAYNAFTPQLVEPTTERHVRKPFTTKSRPPPLSYLTSTADSPLPPTAWALTTLKGSAPAVAAGAAVEPVRNTIPAAASDPQKALRPRTTLSSVKPINSFWSSRLYKHLSTVTAFPYQETTEPIESEENSQETLKNSTTISTTTEKVPTVKENQLDKINEGEKLEITPELTPPENTTTSLTAGVKIDEAESQTVEANKTQEREMEEEPVVLTPKQLNHTNNIDDELETSKITPQNDTMKLEQSVDINETIKTDEKHQLTKIHEDNLDHDENEGKFIIIKKPTDIKFNDKINNLKHKNGQDNKVEKFLVGSNHTTESYGNSLTEKPYRDVGSINDRIDEAEMVSEKPRKASAVTELTKLVPENVRDIEQENNYNTAVYPFGNIINETKFTHKLLGDGKSLLKDIISGVNLSETEHNTVYSKSPPELLVNHRSLVNESDQSTTSMTRATNATQPPINTTTESNLIRITTTVKVSVEPAVTETVPSTVTTTSIPTVTVQEEETTILTTVIDNTSPTIRNDFKELTSSALIQNSTGFTTVTLSPYSVQTFVTTPRQEFNATTDGPYGVVKESVVDSAGNITEVNLVNSLDKIIHFNNTAKENDIKSITALESPKNFTKSTSIPLSTTPTTLTPILSTLKVNPKWNNSVNSIRKHYELNQTSNDIKLGGDIDLPVPTIINNISPQLSTRTNFIKTTTTEKAITTTEKTITTTEKAITTTEKAITTTMKLAEKTELPDFIFTNSSATITDTNFIKEKPTTLTMKTQTDYPVKDNSETTTVFPAIFRETDDFNEDDSLMYNATGIDKKFGIDSPVVNITDHEIDENVEDAVSGEKDVPELIAGMSNSTVLPEETTVPDQLLKKVVNTELPMTTETVLSSTTPRTTTLATTPIMEEDNVTPIEEDNTGMEIEDYDTGVIVPMNVLLFVHATYKDMCSSKDVLIEAIVRFFKTVADRSVDRKQIRILNLVRECVSPYPADKGVVPVHILITDLQGQYDKRLTDDFVRHIRQEASFPFKYPVHKSIAHEMNMDAAPQGSGTLIAAIVISSIAGLCLLILTILLVIMRKRQRGFNYGQRCTPVSLDGYSLDNISVCNSVRRKAMRASKRSYGNPAFDDPTAITNSLNFAGLANAVSDIAKLEDEYTKIPVVTVKPDELPPGAEVRNRYANVIPLPETRVTLNTPNNNDLEQFINANFVKGAKGAEKFYIACQAPLKETIKDFWQMIWEQQSRIVIMLTDLHENGVDKCADYLPPSEVLDCHRVFGDLQVTLKKREAREKYIISSLQLKNLDSNLWREVTHMWYVGWPGRGVPDDLSSIIAFLIEARSYAKNGPPIVVHCSPGTGRTGTIIAIDIAIRDFETDRAVDIPRTVYNIRRDRAGAVQTSQQYAFIYQVLHLYATKLTGGYWLKILGDMNEKMKSAIAKNQDQSMTDNNSAEKGVEGDQELEDLLDSAIEDFDKPPPKAVKEPSASTTEVLAEDDEWGGEFLVEVQKQFEQNMKALLGQETLEDGAAFAPEQFSAQIQKMAEEANKVLNEHAKNPEFSETIAQTLKNLSENADNLETDLGTNNITAMMEGLGLGGQDMTNDMLPIIQSVMKSFLSKDMLYGPIKEITEKYPTWLEEHKNNLEEKDYESYKKQLHLMEEVCKEFEEEKDGDSEEVKSKRFTKVLGLMEEMQKLGQPPKDLIGEGVPLVLDDSNQLPRFDQSQCSLM</sequence>
<dbReference type="InterPro" id="IPR029021">
    <property type="entry name" value="Prot-tyrosine_phosphatase-like"/>
</dbReference>
<dbReference type="PROSITE" id="PS00383">
    <property type="entry name" value="TYR_PHOSPHATASE_1"/>
    <property type="match status" value="1"/>
</dbReference>
<dbReference type="InterPro" id="IPR006708">
    <property type="entry name" value="Pex19"/>
</dbReference>
<dbReference type="SMART" id="SM00194">
    <property type="entry name" value="PTPc"/>
    <property type="match status" value="1"/>
</dbReference>
<dbReference type="InterPro" id="IPR000387">
    <property type="entry name" value="Tyr_Pase_dom"/>
</dbReference>
<dbReference type="PROSITE" id="PS50055">
    <property type="entry name" value="TYR_PHOSPHATASE_PTP"/>
    <property type="match status" value="1"/>
</dbReference>
<evidence type="ECO:0000313" key="11">
    <source>
        <dbReference type="Proteomes" id="UP000015103"/>
    </source>
</evidence>
<dbReference type="GO" id="GO:0005886">
    <property type="term" value="C:plasma membrane"/>
    <property type="evidence" value="ECO:0007669"/>
    <property type="project" value="TreeGrafter"/>
</dbReference>
<evidence type="ECO:0000313" key="10">
    <source>
        <dbReference type="EnsemblMetazoa" id="RPRC001959-PA"/>
    </source>
</evidence>
<evidence type="ECO:0000256" key="6">
    <source>
        <dbReference type="ARBA" id="ARBA00029688"/>
    </source>
</evidence>
<dbReference type="InterPro" id="IPR016130">
    <property type="entry name" value="Tyr_Pase_AS"/>
</dbReference>
<feature type="domain" description="Tyrosine-protein phosphatase" evidence="8">
    <location>
        <begin position="1315"/>
        <end position="1548"/>
    </location>
</feature>
<keyword evidence="11" id="KW-1185">Reference proteome</keyword>
<dbReference type="GO" id="GO:0019901">
    <property type="term" value="F:protein kinase binding"/>
    <property type="evidence" value="ECO:0007669"/>
    <property type="project" value="TreeGrafter"/>
</dbReference>
<keyword evidence="5" id="KW-0904">Protein phosphatase</keyword>
<evidence type="ECO:0000256" key="3">
    <source>
        <dbReference type="ARBA" id="ARBA00022553"/>
    </source>
</evidence>
<dbReference type="Gene3D" id="3.90.190.10">
    <property type="entry name" value="Protein tyrosine phosphatase superfamily"/>
    <property type="match status" value="1"/>
</dbReference>
<dbReference type="STRING" id="13249.T1HD44"/>
<dbReference type="EnsemblMetazoa" id="RPRC001959-RA">
    <property type="protein sequence ID" value="RPRC001959-PA"/>
    <property type="gene ID" value="RPRC001959"/>
</dbReference>
<dbReference type="Gene3D" id="1.20.120.900">
    <property type="entry name" value="Pex19, mPTS binding domain"/>
    <property type="match status" value="1"/>
</dbReference>
<accession>T1HD44</accession>
<proteinExistence type="inferred from homology"/>
<evidence type="ECO:0000256" key="2">
    <source>
        <dbReference type="ARBA" id="ARBA00013064"/>
    </source>
</evidence>
<dbReference type="GO" id="GO:0004725">
    <property type="term" value="F:protein tyrosine phosphatase activity"/>
    <property type="evidence" value="ECO:0007669"/>
    <property type="project" value="UniProtKB-EC"/>
</dbReference>
<keyword evidence="3" id="KW-0597">Phosphoprotein</keyword>
<dbReference type="Proteomes" id="UP000015103">
    <property type="component" value="Unassembled WGS sequence"/>
</dbReference>
<dbReference type="InterPro" id="IPR008356">
    <property type="entry name" value="Tyr_Pase_KIM-con"/>
</dbReference>
<dbReference type="InParanoid" id="T1HD44"/>
<evidence type="ECO:0000256" key="1">
    <source>
        <dbReference type="ARBA" id="ARBA00006326"/>
    </source>
</evidence>
<organism evidence="10 11">
    <name type="scientific">Rhodnius prolixus</name>
    <name type="common">Triatomid bug</name>
    <dbReference type="NCBI Taxonomy" id="13249"/>
    <lineage>
        <taxon>Eukaryota</taxon>
        <taxon>Metazoa</taxon>
        <taxon>Ecdysozoa</taxon>
        <taxon>Arthropoda</taxon>
        <taxon>Hexapoda</taxon>
        <taxon>Insecta</taxon>
        <taxon>Pterygota</taxon>
        <taxon>Neoptera</taxon>
        <taxon>Paraneoptera</taxon>
        <taxon>Hemiptera</taxon>
        <taxon>Heteroptera</taxon>
        <taxon>Panheteroptera</taxon>
        <taxon>Cimicomorpha</taxon>
        <taxon>Reduviidae</taxon>
        <taxon>Triatominae</taxon>
        <taxon>Rhodnius</taxon>
    </lineage>
</organism>
<evidence type="ECO:0000256" key="5">
    <source>
        <dbReference type="ARBA" id="ARBA00022912"/>
    </source>
</evidence>
<dbReference type="eggNOG" id="KOG0789">
    <property type="taxonomic scope" value="Eukaryota"/>
</dbReference>
<dbReference type="EC" id="3.1.3.48" evidence="2"/>
<protein>
    <recommendedName>
        <fullName evidence="2">protein-tyrosine-phosphatase</fullName>
        <ecNumber evidence="2">3.1.3.48</ecNumber>
    </recommendedName>
    <alternativeName>
        <fullName evidence="6">Peroxin-19</fullName>
    </alternativeName>
</protein>
<evidence type="ECO:0000259" key="8">
    <source>
        <dbReference type="PROSITE" id="PS50055"/>
    </source>
</evidence>
<dbReference type="EMBL" id="ACPB03010950">
    <property type="status" value="NOT_ANNOTATED_CDS"/>
    <property type="molecule type" value="Genomic_DNA"/>
</dbReference>
<dbReference type="PANTHER" id="PTHR46198:SF4">
    <property type="entry name" value="PROTEIN-TYROSINE-PHOSPHATASE"/>
    <property type="match status" value="1"/>
</dbReference>
<dbReference type="PRINTS" id="PR00700">
    <property type="entry name" value="PRTYPHPHTASE"/>
</dbReference>
<dbReference type="InterPro" id="IPR038322">
    <property type="entry name" value="Pex19_C_sf"/>
</dbReference>
<reference evidence="10" key="1">
    <citation type="submission" date="2015-05" db="UniProtKB">
        <authorList>
            <consortium name="EnsemblMetazoa"/>
        </authorList>
    </citation>
    <scope>IDENTIFICATION</scope>
</reference>
<keyword evidence="4" id="KW-0378">Hydrolase</keyword>
<dbReference type="FunFam" id="3.90.190.10:FF:000098">
    <property type="entry name" value="Protein-tryrosine phosphatase"/>
    <property type="match status" value="1"/>
</dbReference>
<dbReference type="SUPFAM" id="SSF52799">
    <property type="entry name" value="(Phosphotyrosine protein) phosphatases II"/>
    <property type="match status" value="1"/>
</dbReference>
<dbReference type="GO" id="GO:0005829">
    <property type="term" value="C:cytosol"/>
    <property type="evidence" value="ECO:0007669"/>
    <property type="project" value="TreeGrafter"/>
</dbReference>